<reference evidence="7 8" key="1">
    <citation type="submission" date="2022-12" db="EMBL/GenBank/DDBJ databases">
        <title>Chromosome-scale assembly of the Ensete ventricosum genome.</title>
        <authorList>
            <person name="Dussert Y."/>
            <person name="Stocks J."/>
            <person name="Wendawek A."/>
            <person name="Woldeyes F."/>
            <person name="Nichols R.A."/>
            <person name="Borrell J.S."/>
        </authorList>
    </citation>
    <scope>NUCLEOTIDE SEQUENCE [LARGE SCALE GENOMIC DNA]</scope>
    <source>
        <strain evidence="8">cv. Maze</strain>
        <tissue evidence="7">Seeds</tissue>
    </source>
</reference>
<organism evidence="7 8">
    <name type="scientific">Ensete ventricosum</name>
    <name type="common">Abyssinian banana</name>
    <name type="synonym">Musa ensete</name>
    <dbReference type="NCBI Taxonomy" id="4639"/>
    <lineage>
        <taxon>Eukaryota</taxon>
        <taxon>Viridiplantae</taxon>
        <taxon>Streptophyta</taxon>
        <taxon>Embryophyta</taxon>
        <taxon>Tracheophyta</taxon>
        <taxon>Spermatophyta</taxon>
        <taxon>Magnoliopsida</taxon>
        <taxon>Liliopsida</taxon>
        <taxon>Zingiberales</taxon>
        <taxon>Musaceae</taxon>
        <taxon>Ensete</taxon>
    </lineage>
</organism>
<dbReference type="Pfam" id="PF08645">
    <property type="entry name" value="PNK3P"/>
    <property type="match status" value="1"/>
</dbReference>
<evidence type="ECO:0000256" key="4">
    <source>
        <dbReference type="ARBA" id="ARBA00022833"/>
    </source>
</evidence>
<dbReference type="GO" id="GO:0046403">
    <property type="term" value="F:polynucleotide 3'-phosphatase activity"/>
    <property type="evidence" value="ECO:0007669"/>
    <property type="project" value="TreeGrafter"/>
</dbReference>
<dbReference type="GO" id="GO:0006281">
    <property type="term" value="P:DNA repair"/>
    <property type="evidence" value="ECO:0007669"/>
    <property type="project" value="TreeGrafter"/>
</dbReference>
<protein>
    <recommendedName>
        <fullName evidence="6">PARP-type domain-containing protein</fullName>
    </recommendedName>
</protein>
<gene>
    <name evidence="7" type="ORF">OPV22_016034</name>
</gene>
<dbReference type="NCBIfam" id="TIGR01662">
    <property type="entry name" value="HAD-SF-IIIA"/>
    <property type="match status" value="1"/>
</dbReference>
<evidence type="ECO:0000259" key="6">
    <source>
        <dbReference type="PROSITE" id="PS50064"/>
    </source>
</evidence>
<evidence type="ECO:0000256" key="3">
    <source>
        <dbReference type="ARBA" id="ARBA00022771"/>
    </source>
</evidence>
<evidence type="ECO:0000313" key="7">
    <source>
        <dbReference type="EMBL" id="KAJ8483549.1"/>
    </source>
</evidence>
<dbReference type="EMBL" id="JAQQAF010000005">
    <property type="protein sequence ID" value="KAJ8483549.1"/>
    <property type="molecule type" value="Genomic_DNA"/>
</dbReference>
<comment type="subcellular location">
    <subcellularLocation>
        <location evidence="1">Nucleus</location>
    </subcellularLocation>
</comment>
<dbReference type="InterPro" id="IPR006551">
    <property type="entry name" value="Polynucleotide_phosphatase"/>
</dbReference>
<dbReference type="GO" id="GO:0046404">
    <property type="term" value="F:ATP-dependent polydeoxyribonucleotide 5'-hydroxyl-kinase activity"/>
    <property type="evidence" value="ECO:0007669"/>
    <property type="project" value="TreeGrafter"/>
</dbReference>
<evidence type="ECO:0000256" key="2">
    <source>
        <dbReference type="ARBA" id="ARBA00022723"/>
    </source>
</evidence>
<dbReference type="SUPFAM" id="SSF56784">
    <property type="entry name" value="HAD-like"/>
    <property type="match status" value="1"/>
</dbReference>
<dbReference type="Pfam" id="PF00645">
    <property type="entry name" value="zf-PARP"/>
    <property type="match status" value="1"/>
</dbReference>
<dbReference type="InterPro" id="IPR006549">
    <property type="entry name" value="HAD-SF_hydro_IIIA"/>
</dbReference>
<dbReference type="GO" id="GO:0003690">
    <property type="term" value="F:double-stranded DNA binding"/>
    <property type="evidence" value="ECO:0007669"/>
    <property type="project" value="TreeGrafter"/>
</dbReference>
<dbReference type="InterPro" id="IPR023214">
    <property type="entry name" value="HAD_sf"/>
</dbReference>
<dbReference type="GO" id="GO:0005634">
    <property type="term" value="C:nucleus"/>
    <property type="evidence" value="ECO:0007669"/>
    <property type="project" value="UniProtKB-SubCell"/>
</dbReference>
<dbReference type="SUPFAM" id="SSF57716">
    <property type="entry name" value="Glucocorticoid receptor-like (DNA-binding domain)"/>
    <property type="match status" value="1"/>
</dbReference>
<dbReference type="InterPro" id="IPR036957">
    <property type="entry name" value="Znf_PARP_sf"/>
</dbReference>
<dbReference type="GO" id="GO:0008270">
    <property type="term" value="F:zinc ion binding"/>
    <property type="evidence" value="ECO:0007669"/>
    <property type="project" value="UniProtKB-KW"/>
</dbReference>
<dbReference type="InterPro" id="IPR013954">
    <property type="entry name" value="PNK3P"/>
</dbReference>
<evidence type="ECO:0000313" key="8">
    <source>
        <dbReference type="Proteomes" id="UP001222027"/>
    </source>
</evidence>
<keyword evidence="2" id="KW-0479">Metal-binding</keyword>
<keyword evidence="4" id="KW-0862">Zinc</keyword>
<dbReference type="AlphaFoldDB" id="A0AAV8QK74"/>
<dbReference type="PANTHER" id="PTHR12083:SF9">
    <property type="entry name" value="BIFUNCTIONAL POLYNUCLEOTIDE PHOSPHATASE_KINASE"/>
    <property type="match status" value="1"/>
</dbReference>
<dbReference type="NCBIfam" id="TIGR01664">
    <property type="entry name" value="DNA-3'-Pase"/>
    <property type="match status" value="1"/>
</dbReference>
<dbReference type="PROSITE" id="PS50064">
    <property type="entry name" value="ZF_PARP_2"/>
    <property type="match status" value="1"/>
</dbReference>
<feature type="domain" description="PARP-type" evidence="6">
    <location>
        <begin position="34"/>
        <end position="116"/>
    </location>
</feature>
<dbReference type="SMART" id="SM01336">
    <property type="entry name" value="zf-PARP"/>
    <property type="match status" value="1"/>
</dbReference>
<evidence type="ECO:0000256" key="5">
    <source>
        <dbReference type="ARBA" id="ARBA00023242"/>
    </source>
</evidence>
<dbReference type="Proteomes" id="UP001222027">
    <property type="component" value="Unassembled WGS sequence"/>
</dbReference>
<dbReference type="Gene3D" id="3.40.50.1000">
    <property type="entry name" value="HAD superfamily/HAD-like"/>
    <property type="match status" value="1"/>
</dbReference>
<keyword evidence="3" id="KW-0863">Zinc-finger</keyword>
<keyword evidence="5" id="KW-0539">Nucleus</keyword>
<dbReference type="FunFam" id="3.40.50.1000:FF:000198">
    <property type="entry name" value="Bifunctional polynucleotide phosphatase/kinase"/>
    <property type="match status" value="1"/>
</dbReference>
<proteinExistence type="predicted"/>
<sequence length="387" mass="42924">MSLGFSLSSFPPFCRKADLLLIPASRPLMAPTKVVAEYAKSGRSACNSCSKAIAAGALRLGSSSKGPRGFDLVRWFHVDCFPTASLALAAADEIVGFSSLKDHEKDALRKLEPSASSNQITEEVHKRCRGAYVKMEAKSSKKPKICVADEAGSEDLAEERPEGQKAGSQLSVNAKHNNLQMDFHISGTKDKYKDATLPPKWIAFRTIIFNEKEDGFHDSERIAAFDFDGCLVNTSVKRIGPDAWSLMYPSIPEKLQELYNEGYKLVIFTNESNIERWKNKRQQAVDSKIGRLENFIKCVKVPIQVFIACGLGKNKDGTDDPFRKPQPGMWKLMEEHFNSSIAVDMDQSFYVGDAAGRTNDHSDADIKFAEAVGLKFYVPEEFFGGIK</sequence>
<dbReference type="CDD" id="cd01625">
    <property type="entry name" value="HAD_PNP"/>
    <property type="match status" value="1"/>
</dbReference>
<keyword evidence="8" id="KW-1185">Reference proteome</keyword>
<evidence type="ECO:0000256" key="1">
    <source>
        <dbReference type="ARBA" id="ARBA00004123"/>
    </source>
</evidence>
<dbReference type="PANTHER" id="PTHR12083">
    <property type="entry name" value="BIFUNCTIONAL POLYNUCLEOTIDE PHOSPHATASE/KINASE"/>
    <property type="match status" value="1"/>
</dbReference>
<dbReference type="Gene3D" id="3.30.1740.10">
    <property type="entry name" value="Zinc finger, PARP-type"/>
    <property type="match status" value="1"/>
</dbReference>
<dbReference type="InterPro" id="IPR001510">
    <property type="entry name" value="Znf_PARP"/>
</dbReference>
<comment type="caution">
    <text evidence="7">The sequence shown here is derived from an EMBL/GenBank/DDBJ whole genome shotgun (WGS) entry which is preliminary data.</text>
</comment>
<accession>A0AAV8QK74</accession>
<name>A0AAV8QK74_ENSVE</name>
<dbReference type="InterPro" id="IPR036412">
    <property type="entry name" value="HAD-like_sf"/>
</dbReference>